<dbReference type="GeneID" id="111731238"/>
<dbReference type="Proteomes" id="UP000515202">
    <property type="component" value="Unplaced"/>
</dbReference>
<name>A0A6P6BTT0_PTEVA</name>
<feature type="region of interest" description="Disordered" evidence="1">
    <location>
        <begin position="1"/>
        <end position="20"/>
    </location>
</feature>
<evidence type="ECO:0000256" key="1">
    <source>
        <dbReference type="SAM" id="MobiDB-lite"/>
    </source>
</evidence>
<evidence type="ECO:0000313" key="3">
    <source>
        <dbReference type="RefSeq" id="XP_023378494.1"/>
    </source>
</evidence>
<gene>
    <name evidence="3" type="primary">LOC111731238</name>
</gene>
<dbReference type="AlphaFoldDB" id="A0A6P6BTT0"/>
<reference evidence="3" key="1">
    <citation type="submission" date="2025-08" db="UniProtKB">
        <authorList>
            <consortium name="RefSeq"/>
        </authorList>
    </citation>
    <scope>IDENTIFICATION</scope>
    <source>
        <tissue evidence="3">Kidney</tissue>
    </source>
</reference>
<organism evidence="2 3">
    <name type="scientific">Pteropus vampyrus</name>
    <name type="common">Large flying fox</name>
    <dbReference type="NCBI Taxonomy" id="132908"/>
    <lineage>
        <taxon>Eukaryota</taxon>
        <taxon>Metazoa</taxon>
        <taxon>Chordata</taxon>
        <taxon>Craniata</taxon>
        <taxon>Vertebrata</taxon>
        <taxon>Euteleostomi</taxon>
        <taxon>Mammalia</taxon>
        <taxon>Eutheria</taxon>
        <taxon>Laurasiatheria</taxon>
        <taxon>Chiroptera</taxon>
        <taxon>Yinpterochiroptera</taxon>
        <taxon>Pteropodoidea</taxon>
        <taxon>Pteropodidae</taxon>
        <taxon>Pteropodinae</taxon>
        <taxon>Pteropus</taxon>
    </lineage>
</organism>
<protein>
    <submittedName>
        <fullName evidence="3">Uncharacterized protein LOC111731238</fullName>
    </submittedName>
</protein>
<proteinExistence type="predicted"/>
<dbReference type="RefSeq" id="XP_023378494.1">
    <property type="nucleotide sequence ID" value="XM_023522726.1"/>
</dbReference>
<keyword evidence="2" id="KW-1185">Reference proteome</keyword>
<dbReference type="KEGG" id="pvp:111731238"/>
<evidence type="ECO:0000313" key="2">
    <source>
        <dbReference type="Proteomes" id="UP000515202"/>
    </source>
</evidence>
<accession>A0A6P6BTT0</accession>
<sequence length="258" mass="27202">MTAVPAAQAPSAYVRPSGIPGGTMHARSRVGPAQFALLGAPCLVPLVQSRDGTQALRPVLDLVNQTHPPQLAALLGFHACAFPFGGSWPQHSTPCAGILRDLDPESLADAEAHTRACALRVQCATPRSLRGAARLGAATPRREGPRTWVMLPPICLSRRRTDSGVRRRNVPPGQERNLTCAFVGREAPESSARPLSSSQTPFSGRPCGPFPWFRGCASSESARASGAGARCAAACSDRCVIPFAPPRRSGVELKVSTL</sequence>